<evidence type="ECO:0000313" key="3">
    <source>
        <dbReference type="Proteomes" id="UP000295536"/>
    </source>
</evidence>
<comment type="caution">
    <text evidence="1">The sequence shown here is derived from an EMBL/GenBank/DDBJ whole genome shotgun (WGS) entry which is preliminary data.</text>
</comment>
<dbReference type="AlphaFoldDB" id="A0A4V2UW41"/>
<evidence type="ECO:0000313" key="4">
    <source>
        <dbReference type="Proteomes" id="UP000315577"/>
    </source>
</evidence>
<protein>
    <recommendedName>
        <fullName evidence="5">Uracil DNA glycosylase superfamily protein</fullName>
    </recommendedName>
</protein>
<proteinExistence type="predicted"/>
<evidence type="ECO:0000313" key="1">
    <source>
        <dbReference type="EMBL" id="TCS98147.1"/>
    </source>
</evidence>
<sequence>MNAWLPGLGAAGGPAGPSVHHQPCPGACTGFVFICPGRFEAQRGYPCAAGTGANLARALQQLHARDPRRFPQPQRHGYVVTNAWPQVEYPALTGRSVPTVEEVLTEANLQRLATELTGLRWVVACGAQAHEALRALLARGWLAAEVAYARHLSQRAINTLPGASDTPGRIALWCDAVLQQFTAPAVKEHENMA</sequence>
<dbReference type="RefSeq" id="WP_132962425.1">
    <property type="nucleotide sequence ID" value="NZ_SMAH01000006.1"/>
</dbReference>
<dbReference type="EMBL" id="VJNC01000005">
    <property type="protein sequence ID" value="TSE22654.1"/>
    <property type="molecule type" value="Genomic_DNA"/>
</dbReference>
<name>A0A4V2UW41_9BURK</name>
<reference evidence="1 3" key="1">
    <citation type="submission" date="2019-03" db="EMBL/GenBank/DDBJ databases">
        <title>Genomic Encyclopedia of Type Strains, Phase IV (KMG-IV): sequencing the most valuable type-strain genomes for metagenomic binning, comparative biology and taxonomic classification.</title>
        <authorList>
            <person name="Goeker M."/>
        </authorList>
    </citation>
    <scope>NUCLEOTIDE SEQUENCE [LARGE SCALE GENOMIC DNA]</scope>
    <source>
        <strain evidence="1 3">DSM 12034</strain>
    </source>
</reference>
<evidence type="ECO:0000313" key="2">
    <source>
        <dbReference type="EMBL" id="TSE22654.1"/>
    </source>
</evidence>
<evidence type="ECO:0008006" key="5">
    <source>
        <dbReference type="Google" id="ProtNLM"/>
    </source>
</evidence>
<reference evidence="2 4" key="2">
    <citation type="submission" date="2019-07" db="EMBL/GenBank/DDBJ databases">
        <title>Tepidimonas ignava SPS-1037 draft genome.</title>
        <authorList>
            <person name="Da Costa M.S."/>
            <person name="Froufe H.J.C."/>
            <person name="Egas C."/>
            <person name="Albuquerque L."/>
        </authorList>
    </citation>
    <scope>NUCLEOTIDE SEQUENCE [LARGE SCALE GENOMIC DNA]</scope>
    <source>
        <strain evidence="2 4">SPS-1037</strain>
    </source>
</reference>
<accession>A0A4V2UW41</accession>
<dbReference type="SUPFAM" id="SSF52141">
    <property type="entry name" value="Uracil-DNA glycosylase-like"/>
    <property type="match status" value="1"/>
</dbReference>
<dbReference type="EMBL" id="SMAH01000006">
    <property type="protein sequence ID" value="TCS98147.1"/>
    <property type="molecule type" value="Genomic_DNA"/>
</dbReference>
<keyword evidence="4" id="KW-1185">Reference proteome</keyword>
<dbReference type="OrthoDB" id="9152910at2"/>
<dbReference type="InterPro" id="IPR036895">
    <property type="entry name" value="Uracil-DNA_glycosylase-like_sf"/>
</dbReference>
<gene>
    <name evidence="1" type="ORF">EDC36_106148</name>
    <name evidence="2" type="ORF">Tigna_01100</name>
</gene>
<dbReference type="Proteomes" id="UP000295536">
    <property type="component" value="Unassembled WGS sequence"/>
</dbReference>
<dbReference type="Proteomes" id="UP000315577">
    <property type="component" value="Unassembled WGS sequence"/>
</dbReference>
<organism evidence="1 3">
    <name type="scientific">Tepidimonas ignava</name>
    <dbReference type="NCBI Taxonomy" id="114249"/>
    <lineage>
        <taxon>Bacteria</taxon>
        <taxon>Pseudomonadati</taxon>
        <taxon>Pseudomonadota</taxon>
        <taxon>Betaproteobacteria</taxon>
        <taxon>Burkholderiales</taxon>
        <taxon>Tepidimonas</taxon>
    </lineage>
</organism>